<protein>
    <recommendedName>
        <fullName evidence="5">Calmodulin-binding protein</fullName>
    </recommendedName>
</protein>
<dbReference type="InterPro" id="IPR012416">
    <property type="entry name" value="CBP60"/>
</dbReference>
<sequence length="432" mass="49224">MAIGRLRGELDQNDTDLTGVKRMRSFPSFSSAFTEAVVTVLRKVVHEEVHSRVLPYVASLQRPSQLRIGEVEASSNWRLVFTRPILPQIYTKSTVEDQDNRPLQVKLVDTRTGESPALSPRSALKVEVVVLNGDFPSRDDDDWTAEEFNRNVVKQREGRAQLLVGDRKVAVCEGMASFEDLEFTDNSSWVRSGRFIFGVRVAPGNYEGPRIKEAVTKPFKVLDRRGESYKKHNPPRPHDEVWRLKKIAKDGVFHRSLRDANVRTVREFLRLLNNDRNALRRVSNSCINEMFLRSVILIVSFYQILKGMTDKAWKVAVRHAMTCSHGEDQFPPCQGHRQTETVSSGGHFAMQQVNSATQGLPTTTRYQEEIVIPPNNVHTESSMLIEDMKFDVYNGLNLSQDLPNLMWTTQLDVDKQEQATSSFTGSYLERID</sequence>
<keyword evidence="4" id="KW-1185">Reference proteome</keyword>
<evidence type="ECO:0000313" key="4">
    <source>
        <dbReference type="Proteomes" id="UP000012960"/>
    </source>
</evidence>
<dbReference type="InterPro" id="IPR046830">
    <property type="entry name" value="Calmod_bind_M"/>
</dbReference>
<name>A0A804KM99_MUSAM</name>
<dbReference type="InterPro" id="IPR046831">
    <property type="entry name" value="Calmodulin_bind_N"/>
</dbReference>
<reference evidence="3" key="1">
    <citation type="submission" date="2021-05" db="UniProtKB">
        <authorList>
            <consortium name="EnsemblPlants"/>
        </authorList>
    </citation>
    <scope>IDENTIFICATION</scope>
    <source>
        <strain evidence="3">subsp. malaccensis</strain>
    </source>
</reference>
<accession>A0A804KM99</accession>
<feature type="domain" description="Calmodulin binding protein-like N-terminal" evidence="1">
    <location>
        <begin position="77"/>
        <end position="223"/>
    </location>
</feature>
<dbReference type="AlphaFoldDB" id="A0A804KM99"/>
<dbReference type="Pfam" id="PF20451">
    <property type="entry name" value="Calmod_bind_M"/>
    <property type="match status" value="1"/>
</dbReference>
<dbReference type="Gramene" id="Ma09_t21910.5">
    <property type="protein sequence ID" value="Ma09_p21910.5"/>
    <property type="gene ID" value="Ma09_g21910"/>
</dbReference>
<organism evidence="3 4">
    <name type="scientific">Musa acuminata subsp. malaccensis</name>
    <name type="common">Wild banana</name>
    <name type="synonym">Musa malaccensis</name>
    <dbReference type="NCBI Taxonomy" id="214687"/>
    <lineage>
        <taxon>Eukaryota</taxon>
        <taxon>Viridiplantae</taxon>
        <taxon>Streptophyta</taxon>
        <taxon>Embryophyta</taxon>
        <taxon>Tracheophyta</taxon>
        <taxon>Spermatophyta</taxon>
        <taxon>Magnoliopsida</taxon>
        <taxon>Liliopsida</taxon>
        <taxon>Zingiberales</taxon>
        <taxon>Musaceae</taxon>
        <taxon>Musa</taxon>
    </lineage>
</organism>
<evidence type="ECO:0000313" key="3">
    <source>
        <dbReference type="EnsemblPlants" id="Ma09_p21910.5"/>
    </source>
</evidence>
<dbReference type="PANTHER" id="PTHR31713">
    <property type="entry name" value="OS02G0177800 PROTEIN"/>
    <property type="match status" value="1"/>
</dbReference>
<evidence type="ECO:0000259" key="1">
    <source>
        <dbReference type="Pfam" id="PF07887"/>
    </source>
</evidence>
<feature type="domain" description="Calmodulin binding protein central" evidence="2">
    <location>
        <begin position="238"/>
        <end position="285"/>
    </location>
</feature>
<dbReference type="PANTHER" id="PTHR31713:SF42">
    <property type="entry name" value="PROTEIN SAR DEFICIENT 1"/>
    <property type="match status" value="1"/>
</dbReference>
<dbReference type="GO" id="GO:0005516">
    <property type="term" value="F:calmodulin binding"/>
    <property type="evidence" value="ECO:0007669"/>
    <property type="project" value="InterPro"/>
</dbReference>
<evidence type="ECO:0008006" key="5">
    <source>
        <dbReference type="Google" id="ProtNLM"/>
    </source>
</evidence>
<evidence type="ECO:0000259" key="2">
    <source>
        <dbReference type="Pfam" id="PF20451"/>
    </source>
</evidence>
<dbReference type="EnsemblPlants" id="Ma09_t21910.5">
    <property type="protein sequence ID" value="Ma09_p21910.5"/>
    <property type="gene ID" value="Ma09_g21910"/>
</dbReference>
<dbReference type="Pfam" id="PF07887">
    <property type="entry name" value="Calmodulin_bind"/>
    <property type="match status" value="1"/>
</dbReference>
<dbReference type="Proteomes" id="UP000012960">
    <property type="component" value="Unplaced"/>
</dbReference>
<proteinExistence type="predicted"/>